<evidence type="ECO:0000313" key="2">
    <source>
        <dbReference type="Proteomes" id="UP000249299"/>
    </source>
</evidence>
<keyword evidence="2" id="KW-1185">Reference proteome</keyword>
<proteinExistence type="predicted"/>
<evidence type="ECO:0000313" key="1">
    <source>
        <dbReference type="EMBL" id="RAI27426.1"/>
    </source>
</evidence>
<reference evidence="1 2" key="1">
    <citation type="submission" date="2017-07" db="EMBL/GenBank/DDBJ databases">
        <title>Draft Genome Sequences of Select Purple Nonsulfur Bacteria.</title>
        <authorList>
            <person name="Lasarre B."/>
            <person name="Mckinlay J.B."/>
        </authorList>
    </citation>
    <scope>NUCLEOTIDE SEQUENCE [LARGE SCALE GENOMIC DNA]</scope>
    <source>
        <strain evidence="1 2">DSM 11290</strain>
    </source>
</reference>
<gene>
    <name evidence="1" type="ORF">CH339_10050</name>
</gene>
<protein>
    <submittedName>
        <fullName evidence="1">Uncharacterized protein</fullName>
    </submittedName>
</protein>
<dbReference type="AlphaFoldDB" id="A0A327JPB4"/>
<comment type="caution">
    <text evidence="1">The sequence shown here is derived from an EMBL/GenBank/DDBJ whole genome shotgun (WGS) entry which is preliminary data.</text>
</comment>
<sequence length="78" mass="8847">MHPVYKIRPDSSGLDPAIHRAFDFKRLGQFVFEVQADRDRTCWTIPCRTAGLDCFAALAMTRYIFVVIARVRRTGSGA</sequence>
<dbReference type="Proteomes" id="UP000249299">
    <property type="component" value="Unassembled WGS sequence"/>
</dbReference>
<organism evidence="1 2">
    <name type="scientific">Rhodobium orientis</name>
    <dbReference type="NCBI Taxonomy" id="34017"/>
    <lineage>
        <taxon>Bacteria</taxon>
        <taxon>Pseudomonadati</taxon>
        <taxon>Pseudomonadota</taxon>
        <taxon>Alphaproteobacteria</taxon>
        <taxon>Hyphomicrobiales</taxon>
        <taxon>Rhodobiaceae</taxon>
        <taxon>Rhodobium</taxon>
    </lineage>
</organism>
<accession>A0A327JPB4</accession>
<dbReference type="EMBL" id="NPEV01000018">
    <property type="protein sequence ID" value="RAI27426.1"/>
    <property type="molecule type" value="Genomic_DNA"/>
</dbReference>
<name>A0A327JPB4_9HYPH</name>